<feature type="domain" description="DUF4935" evidence="1">
    <location>
        <begin position="2"/>
        <end position="179"/>
    </location>
</feature>
<reference evidence="2 3" key="1">
    <citation type="submission" date="2024-07" db="EMBL/GenBank/DDBJ databases">
        <title>Novosphingobium kalidii RD2P27.</title>
        <authorList>
            <person name="Sun J.-Q."/>
        </authorList>
    </citation>
    <scope>NUCLEOTIDE SEQUENCE [LARGE SCALE GENOMIC DNA]</scope>
    <source>
        <strain evidence="2 3">RD2P27</strain>
    </source>
</reference>
<accession>A0ABV2D1R5</accession>
<proteinExistence type="predicted"/>
<comment type="caution">
    <text evidence="2">The sequence shown here is derived from an EMBL/GenBank/DDBJ whole genome shotgun (WGS) entry which is preliminary data.</text>
</comment>
<dbReference type="InterPro" id="IPR032557">
    <property type="entry name" value="DUF4935"/>
</dbReference>
<dbReference type="Proteomes" id="UP001548713">
    <property type="component" value="Unassembled WGS sequence"/>
</dbReference>
<evidence type="ECO:0000313" key="2">
    <source>
        <dbReference type="EMBL" id="MET1755758.1"/>
    </source>
</evidence>
<evidence type="ECO:0000259" key="1">
    <source>
        <dbReference type="Pfam" id="PF16289"/>
    </source>
</evidence>
<gene>
    <name evidence="2" type="ORF">ABVV53_09845</name>
</gene>
<protein>
    <submittedName>
        <fullName evidence="2">PIN domain-containing protein</fullName>
    </submittedName>
</protein>
<sequence length="340" mass="38060">MLIDTSVWLDLAKDYRQRPTLAALEQLIKADALRLLLPDQVSAEFARNKERIIRESGQSLSSTFRRVRDAVDRFGNAEGKDVALVQLGDIDHRIAILGEAVNESIAQIEALFAGAEHIATSDDALLRAAERAIDKRAPFHKPKNSMADAVLIELYAAAAADEVMSDDVFAFVTHNKHDFSAVGADDRAPHPDIADLFDGERSVYATNLVDLLGDIAPDWVEELRAEFEDEIEPRKLSELLAAERLLERQIWYSRHGLRAQMIAEGKTKVLPESEYSRDPYKPNEILDTIWTGALAAAKRVEEEVGLENLGPWDNFEWGMLSGKLSALRWVLGDEWDNLDT</sequence>
<dbReference type="Pfam" id="PF16289">
    <property type="entry name" value="PIN_12"/>
    <property type="match status" value="1"/>
</dbReference>
<organism evidence="2 3">
    <name type="scientific">Novosphingobium kalidii</name>
    <dbReference type="NCBI Taxonomy" id="3230299"/>
    <lineage>
        <taxon>Bacteria</taxon>
        <taxon>Pseudomonadati</taxon>
        <taxon>Pseudomonadota</taxon>
        <taxon>Alphaproteobacteria</taxon>
        <taxon>Sphingomonadales</taxon>
        <taxon>Sphingomonadaceae</taxon>
        <taxon>Novosphingobium</taxon>
    </lineage>
</organism>
<evidence type="ECO:0000313" key="3">
    <source>
        <dbReference type="Proteomes" id="UP001548713"/>
    </source>
</evidence>
<keyword evidence="3" id="KW-1185">Reference proteome</keyword>
<dbReference type="RefSeq" id="WP_353984249.1">
    <property type="nucleotide sequence ID" value="NZ_JBEWLY010000014.1"/>
</dbReference>
<name>A0ABV2D1R5_9SPHN</name>
<dbReference type="EMBL" id="JBEWLY010000014">
    <property type="protein sequence ID" value="MET1755758.1"/>
    <property type="molecule type" value="Genomic_DNA"/>
</dbReference>